<dbReference type="PANTHER" id="PTHR42877:SF7">
    <property type="entry name" value="FLAVIN-BINDING MONOOXYGENASE-RELATED"/>
    <property type="match status" value="1"/>
</dbReference>
<evidence type="ECO:0000256" key="3">
    <source>
        <dbReference type="ARBA" id="ARBA00022827"/>
    </source>
</evidence>
<organism evidence="5 6">
    <name type="scientific">Cochliobolus heterostrophus (strain C5 / ATCC 48332 / race O)</name>
    <name type="common">Southern corn leaf blight fungus</name>
    <name type="synonym">Bipolaris maydis</name>
    <dbReference type="NCBI Taxonomy" id="701091"/>
    <lineage>
        <taxon>Eukaryota</taxon>
        <taxon>Fungi</taxon>
        <taxon>Dikarya</taxon>
        <taxon>Ascomycota</taxon>
        <taxon>Pezizomycotina</taxon>
        <taxon>Dothideomycetes</taxon>
        <taxon>Pleosporomycetidae</taxon>
        <taxon>Pleosporales</taxon>
        <taxon>Pleosporineae</taxon>
        <taxon>Pleosporaceae</taxon>
        <taxon>Bipolaris</taxon>
    </lineage>
</organism>
<dbReference type="Proteomes" id="UP000016936">
    <property type="component" value="Unassembled WGS sequence"/>
</dbReference>
<evidence type="ECO:0000256" key="2">
    <source>
        <dbReference type="ARBA" id="ARBA00022630"/>
    </source>
</evidence>
<evidence type="ECO:0000256" key="1">
    <source>
        <dbReference type="ARBA" id="ARBA00010139"/>
    </source>
</evidence>
<reference evidence="5 6" key="1">
    <citation type="journal article" date="2012" name="PLoS Pathog.">
        <title>Diverse lifestyles and strategies of plant pathogenesis encoded in the genomes of eighteen Dothideomycetes fungi.</title>
        <authorList>
            <person name="Ohm R.A."/>
            <person name="Feau N."/>
            <person name="Henrissat B."/>
            <person name="Schoch C.L."/>
            <person name="Horwitz B.A."/>
            <person name="Barry K.W."/>
            <person name="Condon B.J."/>
            <person name="Copeland A.C."/>
            <person name="Dhillon B."/>
            <person name="Glaser F."/>
            <person name="Hesse C.N."/>
            <person name="Kosti I."/>
            <person name="LaButti K."/>
            <person name="Lindquist E.A."/>
            <person name="Lucas S."/>
            <person name="Salamov A.A."/>
            <person name="Bradshaw R.E."/>
            <person name="Ciuffetti L."/>
            <person name="Hamelin R.C."/>
            <person name="Kema G.H.J."/>
            <person name="Lawrence C."/>
            <person name="Scott J.A."/>
            <person name="Spatafora J.W."/>
            <person name="Turgeon B.G."/>
            <person name="de Wit P.J.G.M."/>
            <person name="Zhong S."/>
            <person name="Goodwin S.B."/>
            <person name="Grigoriev I.V."/>
        </authorList>
    </citation>
    <scope>NUCLEOTIDE SEQUENCE [LARGE SCALE GENOMIC DNA]</scope>
    <source>
        <strain evidence="6">C5 / ATCC 48332 / race O</strain>
    </source>
</reference>
<dbReference type="InterPro" id="IPR020946">
    <property type="entry name" value="Flavin_mOase-like"/>
</dbReference>
<keyword evidence="6" id="KW-1185">Reference proteome</keyword>
<comment type="similarity">
    <text evidence="1">Belongs to the FAD-binding monooxygenase family.</text>
</comment>
<dbReference type="OrthoDB" id="74360at2759"/>
<dbReference type="InterPro" id="IPR036188">
    <property type="entry name" value="FAD/NAD-bd_sf"/>
</dbReference>
<evidence type="ECO:0008006" key="7">
    <source>
        <dbReference type="Google" id="ProtNLM"/>
    </source>
</evidence>
<evidence type="ECO:0000313" key="6">
    <source>
        <dbReference type="Proteomes" id="UP000016936"/>
    </source>
</evidence>
<evidence type="ECO:0000256" key="4">
    <source>
        <dbReference type="ARBA" id="ARBA00023002"/>
    </source>
</evidence>
<name>M2TV18_COCH5</name>
<dbReference type="eggNOG" id="KOG1399">
    <property type="taxonomic scope" value="Eukaryota"/>
</dbReference>
<dbReference type="HOGENOM" id="CLU_006937_6_2_1"/>
<dbReference type="SUPFAM" id="SSF51905">
    <property type="entry name" value="FAD/NAD(P)-binding domain"/>
    <property type="match status" value="1"/>
</dbReference>
<dbReference type="GO" id="GO:0004499">
    <property type="term" value="F:N,N-dimethylaniline monooxygenase activity"/>
    <property type="evidence" value="ECO:0007669"/>
    <property type="project" value="InterPro"/>
</dbReference>
<proteinExistence type="inferred from homology"/>
<dbReference type="Pfam" id="PF00743">
    <property type="entry name" value="FMO-like"/>
    <property type="match status" value="1"/>
</dbReference>
<dbReference type="OMA" id="WAPNPSW"/>
<reference evidence="6" key="2">
    <citation type="journal article" date="2013" name="PLoS Genet.">
        <title>Comparative genome structure, secondary metabolite, and effector coding capacity across Cochliobolus pathogens.</title>
        <authorList>
            <person name="Condon B.J."/>
            <person name="Leng Y."/>
            <person name="Wu D."/>
            <person name="Bushley K.E."/>
            <person name="Ohm R.A."/>
            <person name="Otillar R."/>
            <person name="Martin J."/>
            <person name="Schackwitz W."/>
            <person name="Grimwood J."/>
            <person name="MohdZainudin N."/>
            <person name="Xue C."/>
            <person name="Wang R."/>
            <person name="Manning V.A."/>
            <person name="Dhillon B."/>
            <person name="Tu Z.J."/>
            <person name="Steffenson B.J."/>
            <person name="Salamov A."/>
            <person name="Sun H."/>
            <person name="Lowry S."/>
            <person name="LaButti K."/>
            <person name="Han J."/>
            <person name="Copeland A."/>
            <person name="Lindquist E."/>
            <person name="Barry K."/>
            <person name="Schmutz J."/>
            <person name="Baker S.E."/>
            <person name="Ciuffetti L.M."/>
            <person name="Grigoriev I.V."/>
            <person name="Zhong S."/>
            <person name="Turgeon B.G."/>
        </authorList>
    </citation>
    <scope>NUCLEOTIDE SEQUENCE [LARGE SCALE GENOMIC DNA]</scope>
    <source>
        <strain evidence="6">C5 / ATCC 48332 / race O</strain>
    </source>
</reference>
<keyword evidence="2" id="KW-0285">Flavoprotein</keyword>
<accession>M2TV18</accession>
<dbReference type="GO" id="GO:0050661">
    <property type="term" value="F:NADP binding"/>
    <property type="evidence" value="ECO:0007669"/>
    <property type="project" value="InterPro"/>
</dbReference>
<dbReference type="GO" id="GO:0050660">
    <property type="term" value="F:flavin adenine dinucleotide binding"/>
    <property type="evidence" value="ECO:0007669"/>
    <property type="project" value="InterPro"/>
</dbReference>
<keyword evidence="4" id="KW-0560">Oxidoreductase</keyword>
<keyword evidence="3" id="KW-0274">FAD</keyword>
<dbReference type="PANTHER" id="PTHR42877">
    <property type="entry name" value="L-ORNITHINE N(5)-MONOOXYGENASE-RELATED"/>
    <property type="match status" value="1"/>
</dbReference>
<evidence type="ECO:0000313" key="5">
    <source>
        <dbReference type="EMBL" id="EMD90349.1"/>
    </source>
</evidence>
<protein>
    <recommendedName>
        <fullName evidence="7">FAD/NAD(P)-binding domain-containing protein</fullName>
    </recommendedName>
</protein>
<gene>
    <name evidence="5" type="ORF">COCHEDRAFT_1195577</name>
</gene>
<sequence length="521" mass="59438">MIGCGLAGIQFAHDVKTRLTNFELDLYEKNPKVGGTWAREINNVTIRCACDVPSHTYHFSWETNPRWTKFYSPSSEIQQYLEHVTEKHGLRQYMHFNHKVVEASWQESSSTWALVIEDGTDLSQPKLIKKECDIFVYGGGVLNNWKWPEIEGRDVFKGKIMHTAAWDESVDLSGKKVAVIGNSASAVQCVPAIQPSVEKVYNYMRTATWMIPHIFSDGKVQSEFPPEDVERFASDPQYYYEYRKELELRLASGFRGLFNGSPFRKILRDMTLEHMEKMVTDKKLLDVLIPKFEIGCRRFSPGDHYLKALQQPNVEVITSPIVRFSEHGIVTQDGETTEVDVIICATGFDTTYKPRFPIIGRDGYNLDENFGNLDLTESYLGLSVARFPNFFGFSFPNFPVLGSAPPGYELASDYILRVIDRIQTDKLKSVCIKESSQTELNKWVQSNALKTIFSAECKSWYGKVAVPWPGTHLHYAQATKVVRWEDYDLTFEDPEQRYASFGNGISSDGITSENIPWLHAS</sequence>
<dbReference type="EMBL" id="KB445578">
    <property type="protein sequence ID" value="EMD90349.1"/>
    <property type="molecule type" value="Genomic_DNA"/>
</dbReference>
<dbReference type="Gene3D" id="3.50.50.60">
    <property type="entry name" value="FAD/NAD(P)-binding domain"/>
    <property type="match status" value="2"/>
</dbReference>
<dbReference type="InterPro" id="IPR051209">
    <property type="entry name" value="FAD-bind_Monooxygenase_sf"/>
</dbReference>
<dbReference type="AlphaFoldDB" id="M2TV18"/>